<dbReference type="SUPFAM" id="SSF88723">
    <property type="entry name" value="PIN domain-like"/>
    <property type="match status" value="1"/>
</dbReference>
<evidence type="ECO:0000256" key="3">
    <source>
        <dbReference type="ARBA" id="ARBA00022801"/>
    </source>
</evidence>
<dbReference type="EMBL" id="JDRS01000018">
    <property type="protein sequence ID" value="KDS92702.1"/>
    <property type="molecule type" value="Genomic_DNA"/>
</dbReference>
<protein>
    <submittedName>
        <fullName evidence="6">Twitching motility protein PilT</fullName>
    </submittedName>
</protein>
<keyword evidence="3" id="KW-0378">Hydrolase</keyword>
<name>A0ABR4SJ23_9MICO</name>
<evidence type="ECO:0000256" key="1">
    <source>
        <dbReference type="ARBA" id="ARBA00022722"/>
    </source>
</evidence>
<dbReference type="Gene3D" id="3.40.50.1010">
    <property type="entry name" value="5'-nuclease"/>
    <property type="match status" value="1"/>
</dbReference>
<evidence type="ECO:0000313" key="6">
    <source>
        <dbReference type="EMBL" id="KDS92702.1"/>
    </source>
</evidence>
<dbReference type="Proteomes" id="UP000030182">
    <property type="component" value="Unassembled WGS sequence"/>
</dbReference>
<keyword evidence="7" id="KW-1185">Reference proteome</keyword>
<dbReference type="InterPro" id="IPR029060">
    <property type="entry name" value="PIN-like_dom_sf"/>
</dbReference>
<sequence length="70" mass="7445">MLLRHVDVASITDAVLSIAEAMPQHVRSLDAIHLATALQLGSAVTVVSYDKQMLAVAQDWGLTVCDPLSS</sequence>
<evidence type="ECO:0000256" key="4">
    <source>
        <dbReference type="ARBA" id="ARBA00022842"/>
    </source>
</evidence>
<evidence type="ECO:0000256" key="2">
    <source>
        <dbReference type="ARBA" id="ARBA00022723"/>
    </source>
</evidence>
<proteinExistence type="predicted"/>
<comment type="caution">
    <text evidence="6">The sequence shown here is derived from an EMBL/GenBank/DDBJ whole genome shotgun (WGS) entry which is preliminary data.</text>
</comment>
<evidence type="ECO:0000313" key="7">
    <source>
        <dbReference type="Proteomes" id="UP000030182"/>
    </source>
</evidence>
<dbReference type="InterPro" id="IPR002716">
    <property type="entry name" value="PIN_dom"/>
</dbReference>
<accession>A0ABR4SJ23</accession>
<feature type="domain" description="PIN" evidence="5">
    <location>
        <begin position="2"/>
        <end position="57"/>
    </location>
</feature>
<reference evidence="6 7" key="1">
    <citation type="submission" date="2014-01" db="EMBL/GenBank/DDBJ databases">
        <title>Draft genome sequence of the multidrug-resistant clinical isolate Dermabacter hominis 1368.</title>
        <authorList>
            <person name="Albersmeier A."/>
            <person name="Bomholt C."/>
            <person name="Glaub A."/>
            <person name="Ruckert C."/>
            <person name="Soriano F."/>
            <person name="Fernandez-Natal I."/>
            <person name="Tauch A."/>
        </authorList>
    </citation>
    <scope>NUCLEOTIDE SEQUENCE [LARGE SCALE GENOMIC DNA]</scope>
    <source>
        <strain evidence="6 7">1368</strain>
    </source>
</reference>
<keyword evidence="1" id="KW-0540">Nuclease</keyword>
<gene>
    <name evidence="6" type="ORF">DHOM_09795</name>
</gene>
<organism evidence="6 7">
    <name type="scientific">Dermabacter hominis 1368</name>
    <dbReference type="NCBI Taxonomy" id="1450519"/>
    <lineage>
        <taxon>Bacteria</taxon>
        <taxon>Bacillati</taxon>
        <taxon>Actinomycetota</taxon>
        <taxon>Actinomycetes</taxon>
        <taxon>Micrococcales</taxon>
        <taxon>Dermabacteraceae</taxon>
        <taxon>Dermabacter</taxon>
    </lineage>
</organism>
<keyword evidence="2" id="KW-0479">Metal-binding</keyword>
<keyword evidence="4" id="KW-0460">Magnesium</keyword>
<dbReference type="Pfam" id="PF01850">
    <property type="entry name" value="PIN"/>
    <property type="match status" value="1"/>
</dbReference>
<evidence type="ECO:0000259" key="5">
    <source>
        <dbReference type="Pfam" id="PF01850"/>
    </source>
</evidence>